<evidence type="ECO:0000259" key="1">
    <source>
        <dbReference type="Pfam" id="PF17761"/>
    </source>
</evidence>
<proteinExistence type="predicted"/>
<dbReference type="InterPro" id="IPR041527">
    <property type="entry name" value="YhcG_N"/>
</dbReference>
<accession>A0A484QFP7</accession>
<protein>
    <recommendedName>
        <fullName evidence="1">YhcG N-terminal domain-containing protein</fullName>
    </recommendedName>
</protein>
<reference evidence="2" key="1">
    <citation type="submission" date="2019-03" db="EMBL/GenBank/DDBJ databases">
        <authorList>
            <person name="Danneels B."/>
        </authorList>
    </citation>
    <scope>NUCLEOTIDE SEQUENCE</scope>
</reference>
<gene>
    <name evidence="2" type="ORF">ANT2_3687</name>
    <name evidence="3" type="ORF">ANT3_3689</name>
</gene>
<dbReference type="EMBL" id="CAADID010000009">
    <property type="protein sequence ID" value="VFR62112.1"/>
    <property type="molecule type" value="Genomic_DNA"/>
</dbReference>
<evidence type="ECO:0000313" key="2">
    <source>
        <dbReference type="EMBL" id="VFR37268.1"/>
    </source>
</evidence>
<organism evidence="2">
    <name type="scientific">plant metagenome</name>
    <dbReference type="NCBI Taxonomy" id="1297885"/>
    <lineage>
        <taxon>unclassified sequences</taxon>
        <taxon>metagenomes</taxon>
        <taxon>organismal metagenomes</taxon>
    </lineage>
</organism>
<sequence length="140" mass="16188">MSDKPASLTPAPQGYADWLADLKRRIHTAQQRAALAVNRELVRLYWQIGRDILTRQGEQGWGAKVVDRLAHDLHIAFPDMKGFSPRNLKYMRAFAEAWPDESFVQEVLAQLPWYHQLALLDKLPGPETRRWYAAKAIEHQ</sequence>
<dbReference type="AlphaFoldDB" id="A0A484QFP7"/>
<name>A0A484QFP7_9ZZZZ</name>
<dbReference type="EMBL" id="CAADIG010000004">
    <property type="protein sequence ID" value="VFR37268.1"/>
    <property type="molecule type" value="Genomic_DNA"/>
</dbReference>
<evidence type="ECO:0000313" key="3">
    <source>
        <dbReference type="EMBL" id="VFR62112.1"/>
    </source>
</evidence>
<dbReference type="Pfam" id="PF17761">
    <property type="entry name" value="DUF1016_N"/>
    <property type="match status" value="1"/>
</dbReference>
<dbReference type="PANTHER" id="PTHR30547:SF0">
    <property type="entry name" value="BLR8175 PROTEIN"/>
    <property type="match status" value="1"/>
</dbReference>
<feature type="domain" description="YhcG N-terminal" evidence="1">
    <location>
        <begin position="22"/>
        <end position="139"/>
    </location>
</feature>
<dbReference type="PANTHER" id="PTHR30547">
    <property type="entry name" value="UNCHARACTERIZED PROTEIN YHCG-RELATED"/>
    <property type="match status" value="1"/>
</dbReference>
<dbReference type="InterPro" id="IPR053148">
    <property type="entry name" value="PD-DEXK-like_domain"/>
</dbReference>